<comment type="caution">
    <text evidence="1">The sequence shown here is derived from an EMBL/GenBank/DDBJ whole genome shotgun (WGS) entry which is preliminary data.</text>
</comment>
<protein>
    <submittedName>
        <fullName evidence="1">Uncharacterized protein</fullName>
    </submittedName>
</protein>
<sequence>MPTFGFSAFLKLLSLNPRPQRREVRVRLSPSTGGYDFHRSLRLKSARLMIDGEELQALIDEASDLGNPAERRSLEAGLRQLDAWRVANPGQVLAVQSALYVSPSEEFKISFLPDFGYRLGGQTLAVHVWNTATVPLSARMTYAALALVSAAYTDGSAPDDVAVLSLPDNRLLRLSDVPDQRELAANVANNLDRLFVSVREDILGSIEPPDIRPGGSPGIL</sequence>
<name>A0ABU0ITE9_9CAUL</name>
<evidence type="ECO:0000313" key="1">
    <source>
        <dbReference type="EMBL" id="MDQ0464700.1"/>
    </source>
</evidence>
<keyword evidence="2" id="KW-1185">Reference proteome</keyword>
<gene>
    <name evidence="1" type="ORF">QO010_002484</name>
</gene>
<dbReference type="RefSeq" id="WP_307349547.1">
    <property type="nucleotide sequence ID" value="NZ_JAUSVS010000004.1"/>
</dbReference>
<dbReference type="Proteomes" id="UP001228905">
    <property type="component" value="Unassembled WGS sequence"/>
</dbReference>
<dbReference type="EMBL" id="JAUSVS010000004">
    <property type="protein sequence ID" value="MDQ0464700.1"/>
    <property type="molecule type" value="Genomic_DNA"/>
</dbReference>
<evidence type="ECO:0000313" key="2">
    <source>
        <dbReference type="Proteomes" id="UP001228905"/>
    </source>
</evidence>
<reference evidence="1 2" key="1">
    <citation type="submission" date="2023-07" db="EMBL/GenBank/DDBJ databases">
        <title>Genomic Encyclopedia of Type Strains, Phase IV (KMG-IV): sequencing the most valuable type-strain genomes for metagenomic binning, comparative biology and taxonomic classification.</title>
        <authorList>
            <person name="Goeker M."/>
        </authorList>
    </citation>
    <scope>NUCLEOTIDE SEQUENCE [LARGE SCALE GENOMIC DNA]</scope>
    <source>
        <strain evidence="1 2">DSM 18695</strain>
    </source>
</reference>
<organism evidence="1 2">
    <name type="scientific">Caulobacter ginsengisoli</name>
    <dbReference type="NCBI Taxonomy" id="400775"/>
    <lineage>
        <taxon>Bacteria</taxon>
        <taxon>Pseudomonadati</taxon>
        <taxon>Pseudomonadota</taxon>
        <taxon>Alphaproteobacteria</taxon>
        <taxon>Caulobacterales</taxon>
        <taxon>Caulobacteraceae</taxon>
        <taxon>Caulobacter</taxon>
    </lineage>
</organism>
<proteinExistence type="predicted"/>
<accession>A0ABU0ITE9</accession>